<dbReference type="EMBL" id="KB445821">
    <property type="protein sequence ID" value="EMD31211.1"/>
    <property type="molecule type" value="Genomic_DNA"/>
</dbReference>
<protein>
    <submittedName>
        <fullName evidence="1">Uncharacterized protein</fullName>
    </submittedName>
</protein>
<organism evidence="1 2">
    <name type="scientific">Ceriporiopsis subvermispora (strain B)</name>
    <name type="common">White-rot fungus</name>
    <name type="synonym">Gelatoporia subvermispora</name>
    <dbReference type="NCBI Taxonomy" id="914234"/>
    <lineage>
        <taxon>Eukaryota</taxon>
        <taxon>Fungi</taxon>
        <taxon>Dikarya</taxon>
        <taxon>Basidiomycota</taxon>
        <taxon>Agaricomycotina</taxon>
        <taxon>Agaricomycetes</taxon>
        <taxon>Polyporales</taxon>
        <taxon>Gelatoporiaceae</taxon>
        <taxon>Gelatoporia</taxon>
    </lineage>
</organism>
<dbReference type="OrthoDB" id="3016366at2759"/>
<keyword evidence="2" id="KW-1185">Reference proteome</keyword>
<dbReference type="Proteomes" id="UP000016930">
    <property type="component" value="Unassembled WGS sequence"/>
</dbReference>
<dbReference type="HOGENOM" id="CLU_095741_0_1_1"/>
<dbReference type="InterPro" id="IPR054208">
    <property type="entry name" value="DUF6914"/>
</dbReference>
<evidence type="ECO:0000313" key="1">
    <source>
        <dbReference type="EMBL" id="EMD31211.1"/>
    </source>
</evidence>
<dbReference type="AlphaFoldDB" id="M2QXF0"/>
<sequence length="176" mass="19931">MLELGGLYIALYARATPNDYHWAIYHHWSENRGMKFHIRNLGQGWIAEHGPTRDIMKQFLLMGLMKIAVVTYEHSQSLQDIITAVPYNSPNVTCRTWVLDALRHTISSGIVPEFSLEQVEIDAKAFGSSQFDDTARNVQPRPTTTSSVFDQCASLLDLVFVCALILHTSGPCSWRY</sequence>
<reference evidence="1 2" key="1">
    <citation type="journal article" date="2012" name="Proc. Natl. Acad. Sci. U.S.A.">
        <title>Comparative genomics of Ceriporiopsis subvermispora and Phanerochaete chrysosporium provide insight into selective ligninolysis.</title>
        <authorList>
            <person name="Fernandez-Fueyo E."/>
            <person name="Ruiz-Duenas F.J."/>
            <person name="Ferreira P."/>
            <person name="Floudas D."/>
            <person name="Hibbett D.S."/>
            <person name="Canessa P."/>
            <person name="Larrondo L.F."/>
            <person name="James T.Y."/>
            <person name="Seelenfreund D."/>
            <person name="Lobos S."/>
            <person name="Polanco R."/>
            <person name="Tello M."/>
            <person name="Honda Y."/>
            <person name="Watanabe T."/>
            <person name="Watanabe T."/>
            <person name="Ryu J.S."/>
            <person name="Kubicek C.P."/>
            <person name="Schmoll M."/>
            <person name="Gaskell J."/>
            <person name="Hammel K.E."/>
            <person name="St John F.J."/>
            <person name="Vanden Wymelenberg A."/>
            <person name="Sabat G."/>
            <person name="Splinter BonDurant S."/>
            <person name="Syed K."/>
            <person name="Yadav J.S."/>
            <person name="Doddapaneni H."/>
            <person name="Subramanian V."/>
            <person name="Lavin J.L."/>
            <person name="Oguiza J.A."/>
            <person name="Perez G."/>
            <person name="Pisabarro A.G."/>
            <person name="Ramirez L."/>
            <person name="Santoyo F."/>
            <person name="Master E."/>
            <person name="Coutinho P.M."/>
            <person name="Henrissat B."/>
            <person name="Lombard V."/>
            <person name="Magnuson J.K."/>
            <person name="Kuees U."/>
            <person name="Hori C."/>
            <person name="Igarashi K."/>
            <person name="Samejima M."/>
            <person name="Held B.W."/>
            <person name="Barry K.W."/>
            <person name="LaButti K.M."/>
            <person name="Lapidus A."/>
            <person name="Lindquist E.A."/>
            <person name="Lucas S.M."/>
            <person name="Riley R."/>
            <person name="Salamov A.A."/>
            <person name="Hoffmeister D."/>
            <person name="Schwenk D."/>
            <person name="Hadar Y."/>
            <person name="Yarden O."/>
            <person name="de Vries R.P."/>
            <person name="Wiebenga A."/>
            <person name="Stenlid J."/>
            <person name="Eastwood D."/>
            <person name="Grigoriev I.V."/>
            <person name="Berka R.M."/>
            <person name="Blanchette R.A."/>
            <person name="Kersten P."/>
            <person name="Martinez A.T."/>
            <person name="Vicuna R."/>
            <person name="Cullen D."/>
        </authorList>
    </citation>
    <scope>NUCLEOTIDE SEQUENCE [LARGE SCALE GENOMIC DNA]</scope>
    <source>
        <strain evidence="1 2">B</strain>
    </source>
</reference>
<name>M2QXF0_CERS8</name>
<proteinExistence type="predicted"/>
<gene>
    <name evidence="1" type="ORF">CERSUDRAFT_163292</name>
</gene>
<evidence type="ECO:0000313" key="2">
    <source>
        <dbReference type="Proteomes" id="UP000016930"/>
    </source>
</evidence>
<accession>M2QXF0</accession>
<dbReference type="Pfam" id="PF21858">
    <property type="entry name" value="DUF6914"/>
    <property type="match status" value="1"/>
</dbReference>